<name>A0A1S2VMW3_9BACT</name>
<keyword evidence="1" id="KW-0812">Transmembrane</keyword>
<dbReference type="EMBL" id="MORL01000002">
    <property type="protein sequence ID" value="OIN60113.1"/>
    <property type="molecule type" value="Genomic_DNA"/>
</dbReference>
<dbReference type="OrthoDB" id="954494at2"/>
<gene>
    <name evidence="2" type="ORF">BLX24_04510</name>
</gene>
<keyword evidence="1" id="KW-1133">Transmembrane helix</keyword>
<accession>A0A1S2VMW3</accession>
<feature type="transmembrane region" description="Helical" evidence="1">
    <location>
        <begin position="98"/>
        <end position="116"/>
    </location>
</feature>
<protein>
    <submittedName>
        <fullName evidence="2">Uncharacterized protein</fullName>
    </submittedName>
</protein>
<organism evidence="2 3">
    <name type="scientific">Arsenicibacter rosenii</name>
    <dbReference type="NCBI Taxonomy" id="1750698"/>
    <lineage>
        <taxon>Bacteria</taxon>
        <taxon>Pseudomonadati</taxon>
        <taxon>Bacteroidota</taxon>
        <taxon>Cytophagia</taxon>
        <taxon>Cytophagales</taxon>
        <taxon>Spirosomataceae</taxon>
        <taxon>Arsenicibacter</taxon>
    </lineage>
</organism>
<sequence length="226" mass="26692">MWDTILESAQKYPLDYIEDLLVLLPVVIGFYRWQHEEKAIRLAVIYFLLSFLKINLTIWYALNGWHNLHIYNGSILIDILLLGGIYDQAASFPTQRFWIRLLTGLAFASVAVSFWIDLKANEFSAFGHAIFRLMIIVIILITFSWWMTQLRVRNLLVYPLFWLSAGLLLYSTGTFFIYLFSQYAFTEHEAERFDFYWKTNQILYILLCLFATGSFWVSKYNQNNLA</sequence>
<dbReference type="RefSeq" id="WP_071501908.1">
    <property type="nucleotide sequence ID" value="NZ_MORL01000002.1"/>
</dbReference>
<feature type="transmembrane region" description="Helical" evidence="1">
    <location>
        <begin position="201"/>
        <end position="218"/>
    </location>
</feature>
<dbReference type="Proteomes" id="UP000181790">
    <property type="component" value="Unassembled WGS sequence"/>
</dbReference>
<feature type="transmembrane region" description="Helical" evidence="1">
    <location>
        <begin position="43"/>
        <end position="62"/>
    </location>
</feature>
<reference evidence="2 3" key="1">
    <citation type="submission" date="2016-10" db="EMBL/GenBank/DDBJ databases">
        <title>Arsenicibacter rosenii gen. nov., sp. nov., an efficient arsenic-methylating bacterium isolated from an arsenic-contaminated paddy soil.</title>
        <authorList>
            <person name="Huang K."/>
        </authorList>
    </citation>
    <scope>NUCLEOTIDE SEQUENCE [LARGE SCALE GENOMIC DNA]</scope>
    <source>
        <strain evidence="2 3">SM-1</strain>
    </source>
</reference>
<keyword evidence="1" id="KW-0472">Membrane</keyword>
<proteinExistence type="predicted"/>
<evidence type="ECO:0000313" key="3">
    <source>
        <dbReference type="Proteomes" id="UP000181790"/>
    </source>
</evidence>
<evidence type="ECO:0000256" key="1">
    <source>
        <dbReference type="SAM" id="Phobius"/>
    </source>
</evidence>
<keyword evidence="3" id="KW-1185">Reference proteome</keyword>
<feature type="transmembrane region" description="Helical" evidence="1">
    <location>
        <begin position="128"/>
        <end position="148"/>
    </location>
</feature>
<evidence type="ECO:0000313" key="2">
    <source>
        <dbReference type="EMBL" id="OIN60113.1"/>
    </source>
</evidence>
<feature type="transmembrane region" description="Helical" evidence="1">
    <location>
        <begin position="12"/>
        <end position="31"/>
    </location>
</feature>
<dbReference type="AlphaFoldDB" id="A0A1S2VMW3"/>
<comment type="caution">
    <text evidence="2">The sequence shown here is derived from an EMBL/GenBank/DDBJ whole genome shotgun (WGS) entry which is preliminary data.</text>
</comment>
<feature type="transmembrane region" description="Helical" evidence="1">
    <location>
        <begin position="160"/>
        <end position="181"/>
    </location>
</feature>
<feature type="transmembrane region" description="Helical" evidence="1">
    <location>
        <begin position="68"/>
        <end position="86"/>
    </location>
</feature>